<organism evidence="2 3">
    <name type="scientific">Datura stramonium</name>
    <name type="common">Jimsonweed</name>
    <name type="synonym">Common thornapple</name>
    <dbReference type="NCBI Taxonomy" id="4076"/>
    <lineage>
        <taxon>Eukaryota</taxon>
        <taxon>Viridiplantae</taxon>
        <taxon>Streptophyta</taxon>
        <taxon>Embryophyta</taxon>
        <taxon>Tracheophyta</taxon>
        <taxon>Spermatophyta</taxon>
        <taxon>Magnoliopsida</taxon>
        <taxon>eudicotyledons</taxon>
        <taxon>Gunneridae</taxon>
        <taxon>Pentapetalae</taxon>
        <taxon>asterids</taxon>
        <taxon>lamiids</taxon>
        <taxon>Solanales</taxon>
        <taxon>Solanaceae</taxon>
        <taxon>Solanoideae</taxon>
        <taxon>Datureae</taxon>
        <taxon>Datura</taxon>
    </lineage>
</organism>
<dbReference type="Proteomes" id="UP000823775">
    <property type="component" value="Unassembled WGS sequence"/>
</dbReference>
<dbReference type="PANTHER" id="PTHR33544:SF5">
    <property type="entry name" value="DUF4005 DOMAIN-CONTAINING PROTEIN"/>
    <property type="match status" value="1"/>
</dbReference>
<dbReference type="EMBL" id="JACEIK010001023">
    <property type="protein sequence ID" value="MCD7465170.1"/>
    <property type="molecule type" value="Genomic_DNA"/>
</dbReference>
<reference evidence="2 3" key="1">
    <citation type="journal article" date="2021" name="BMC Genomics">
        <title>Datura genome reveals duplications of psychoactive alkaloid biosynthetic genes and high mutation rate following tissue culture.</title>
        <authorList>
            <person name="Rajewski A."/>
            <person name="Carter-House D."/>
            <person name="Stajich J."/>
            <person name="Litt A."/>
        </authorList>
    </citation>
    <scope>NUCLEOTIDE SEQUENCE [LARGE SCALE GENOMIC DNA]</scope>
    <source>
        <strain evidence="2">AR-01</strain>
    </source>
</reference>
<sequence length="223" mass="24548">MAQQEEGWPLGLQPLNLRIGLGRSRDGSTSFNTSLSDTLTSSTDSSSDLDTESTGSFFHDRSTTLGSLIGVSNIVNLSRRSTRGRPNGVMTEVQKNYRSKTTWCFSLCPRNSTDAERTVMMIRNSDSNAPSLGHFLAVERRAANEHNRRSTHHSPLIYGPDEFAMALPNRDQNSLFANGQIAPPQLSTWSGSDDVENRQMANRELDHDARGQGAPLLFPCMCG</sequence>
<proteinExistence type="predicted"/>
<dbReference type="InterPro" id="IPR040344">
    <property type="entry name" value="At3g17950-like"/>
</dbReference>
<evidence type="ECO:0000256" key="1">
    <source>
        <dbReference type="SAM" id="MobiDB-lite"/>
    </source>
</evidence>
<evidence type="ECO:0000313" key="2">
    <source>
        <dbReference type="EMBL" id="MCD7465170.1"/>
    </source>
</evidence>
<comment type="caution">
    <text evidence="2">The sequence shown here is derived from an EMBL/GenBank/DDBJ whole genome shotgun (WGS) entry which is preliminary data.</text>
</comment>
<keyword evidence="3" id="KW-1185">Reference proteome</keyword>
<name>A0ABS8T1F1_DATST</name>
<evidence type="ECO:0000313" key="3">
    <source>
        <dbReference type="Proteomes" id="UP000823775"/>
    </source>
</evidence>
<gene>
    <name evidence="2" type="ORF">HAX54_000729</name>
</gene>
<protein>
    <submittedName>
        <fullName evidence="2">Uncharacterized protein</fullName>
    </submittedName>
</protein>
<feature type="region of interest" description="Disordered" evidence="1">
    <location>
        <begin position="30"/>
        <end position="53"/>
    </location>
</feature>
<dbReference type="PANTHER" id="PTHR33544">
    <property type="entry name" value="DUF4005 DOMAIN-CONTAINING PROTEIN-RELATED"/>
    <property type="match status" value="1"/>
</dbReference>
<accession>A0ABS8T1F1</accession>